<gene>
    <name evidence="2" type="ORF">GLW04_10705</name>
</gene>
<dbReference type="RefSeq" id="WP_160836991.1">
    <property type="nucleotide sequence ID" value="NZ_JAIVAK010000001.1"/>
</dbReference>
<dbReference type="EMBL" id="WMET01000002">
    <property type="protein sequence ID" value="MYL20360.1"/>
    <property type="molecule type" value="Genomic_DNA"/>
</dbReference>
<name>A0A845DS86_9BACI</name>
<evidence type="ECO:0000313" key="3">
    <source>
        <dbReference type="Proteomes" id="UP000460949"/>
    </source>
</evidence>
<reference evidence="2 3" key="1">
    <citation type="submission" date="2019-11" db="EMBL/GenBank/DDBJ databases">
        <title>Genome sequences of 17 halophilic strains isolated from different environments.</title>
        <authorList>
            <person name="Furrow R.E."/>
        </authorList>
    </citation>
    <scope>NUCLEOTIDE SEQUENCE [LARGE SCALE GENOMIC DNA]</scope>
    <source>
        <strain evidence="2 3">22511_23_Filter</strain>
    </source>
</reference>
<keyword evidence="1" id="KW-0472">Membrane</keyword>
<feature type="transmembrane region" description="Helical" evidence="1">
    <location>
        <begin position="12"/>
        <end position="32"/>
    </location>
</feature>
<sequence length="70" mass="7804">MFAKSKTTPGKWLVYLGLWIFAAGFAFSEIVGLDDTPYLLEAASIPLMVIGLLMLLSSNFFTKKRSENRS</sequence>
<keyword evidence="1" id="KW-1133">Transmembrane helix</keyword>
<proteinExistence type="predicted"/>
<dbReference type="AlphaFoldDB" id="A0A845DS86"/>
<dbReference type="OrthoDB" id="2972998at2"/>
<evidence type="ECO:0000256" key="1">
    <source>
        <dbReference type="SAM" id="Phobius"/>
    </source>
</evidence>
<accession>A0A845DS86</accession>
<organism evidence="2 3">
    <name type="scientific">Halobacillus litoralis</name>
    <dbReference type="NCBI Taxonomy" id="45668"/>
    <lineage>
        <taxon>Bacteria</taxon>
        <taxon>Bacillati</taxon>
        <taxon>Bacillota</taxon>
        <taxon>Bacilli</taxon>
        <taxon>Bacillales</taxon>
        <taxon>Bacillaceae</taxon>
        <taxon>Halobacillus</taxon>
    </lineage>
</organism>
<keyword evidence="1" id="KW-0812">Transmembrane</keyword>
<dbReference type="Proteomes" id="UP000460949">
    <property type="component" value="Unassembled WGS sequence"/>
</dbReference>
<comment type="caution">
    <text evidence="2">The sequence shown here is derived from an EMBL/GenBank/DDBJ whole genome shotgun (WGS) entry which is preliminary data.</text>
</comment>
<protein>
    <submittedName>
        <fullName evidence="2">Uncharacterized protein</fullName>
    </submittedName>
</protein>
<feature type="transmembrane region" description="Helical" evidence="1">
    <location>
        <begin position="38"/>
        <end position="61"/>
    </location>
</feature>
<evidence type="ECO:0000313" key="2">
    <source>
        <dbReference type="EMBL" id="MYL20360.1"/>
    </source>
</evidence>